<dbReference type="Gene3D" id="3.30.2090.10">
    <property type="entry name" value="Multidrug efflux transporter AcrB TolC docking domain, DN and DC subdomains"/>
    <property type="match status" value="2"/>
</dbReference>
<feature type="transmembrane region" description="Helical" evidence="9">
    <location>
        <begin position="930"/>
        <end position="950"/>
    </location>
</feature>
<accession>A0A369VYZ3</accession>
<dbReference type="GO" id="GO:0009636">
    <property type="term" value="P:response to toxic substance"/>
    <property type="evidence" value="ECO:0007669"/>
    <property type="project" value="UniProtKB-ARBA"/>
</dbReference>
<dbReference type="InterPro" id="IPR004764">
    <property type="entry name" value="MdtF-like"/>
</dbReference>
<keyword evidence="12" id="KW-1185">Reference proteome</keyword>
<dbReference type="Pfam" id="PF00873">
    <property type="entry name" value="ACR_tran"/>
    <property type="match status" value="1"/>
</dbReference>
<reference evidence="11 12" key="1">
    <citation type="submission" date="2018-07" db="EMBL/GenBank/DDBJ databases">
        <title>a novel species of Sphingomonas isolated from the rhizosphere soil of Araceae plant.</title>
        <authorList>
            <person name="Zhiyong W."/>
            <person name="Qinglan Z."/>
            <person name="Zhiwei F."/>
            <person name="Ding X."/>
            <person name="Gejiao W."/>
            <person name="Shixue Z."/>
        </authorList>
    </citation>
    <scope>NUCLEOTIDE SEQUENCE [LARGE SCALE GENOMIC DNA]</scope>
    <source>
        <strain evidence="11 12">WZY 27</strain>
    </source>
</reference>
<evidence type="ECO:0000256" key="6">
    <source>
        <dbReference type="ARBA" id="ARBA00022692"/>
    </source>
</evidence>
<gene>
    <name evidence="11" type="ORF">DVW87_07070</name>
</gene>
<dbReference type="Gene3D" id="3.30.70.1320">
    <property type="entry name" value="Multidrug efflux transporter AcrB pore domain like"/>
    <property type="match status" value="1"/>
</dbReference>
<feature type="transmembrane region" description="Helical" evidence="9">
    <location>
        <begin position="366"/>
        <end position="387"/>
    </location>
</feature>
<dbReference type="EMBL" id="QQNB01000001">
    <property type="protein sequence ID" value="RDE07373.1"/>
    <property type="molecule type" value="Genomic_DNA"/>
</dbReference>
<comment type="subcellular location">
    <subcellularLocation>
        <location evidence="1 9">Cell inner membrane</location>
        <topology evidence="1 9">Multi-pass membrane protein</topology>
    </subcellularLocation>
</comment>
<evidence type="ECO:0000256" key="9">
    <source>
        <dbReference type="RuleBase" id="RU364070"/>
    </source>
</evidence>
<dbReference type="GO" id="GO:0015562">
    <property type="term" value="F:efflux transmembrane transporter activity"/>
    <property type="evidence" value="ECO:0007669"/>
    <property type="project" value="InterPro"/>
</dbReference>
<dbReference type="RefSeq" id="WP_114686953.1">
    <property type="nucleotide sequence ID" value="NZ_QQNB01000001.1"/>
</dbReference>
<keyword evidence="6 9" id="KW-0812">Transmembrane</keyword>
<feature type="transmembrane region" description="Helical" evidence="9">
    <location>
        <begin position="1037"/>
        <end position="1059"/>
    </location>
</feature>
<feature type="transmembrane region" description="Helical" evidence="9">
    <location>
        <begin position="470"/>
        <end position="497"/>
    </location>
</feature>
<feature type="compositionally biased region" description="Low complexity" evidence="10">
    <location>
        <begin position="804"/>
        <end position="822"/>
    </location>
</feature>
<sequence length="1091" mass="117352">MDSFFVNKPVFGWVIAAFIALAGVLALVSLPIEQYPSVAPPSLTLSYNYTGADASTLDSGVTSVIEREMNGIDGFLYMASTSRSNGTGQVVLTFESGTNIDIARTQVQDRLRRAEIRLPEQVRRLGIDIRDNSAGFVMLLALSSKNGQLTPLEIGNYASNNVVNELRRVPGVGDVQLFGSQYAMRIWLDPEKLAGFGLSPTAVLNAISEQNSQTAGGGLGEQPITRETEFAAKIVTQNRFSSPEQFENIIVRANTDGSTVRVRDVARVELGADSYALRAKVNGREIAGMGVQLATGANAVATAEAVRARLGELQRNFPADLTWSVPFDTTPFINASIDSVIHTLVEAMVLVFVVMFLFLQNWRATLIPAVVVPIALAGACLGLYLFGFTINTLSLFGMVVAIGILVDDAIVVVENVERIMADEGLSPRRATIKAMGQIRGAIIGITLVLIAVFIPMAFFPGSTGGIYRQFSVTLAVSIFFSAVLALTLTPALCASLLKPHAHPGDEPREKAPPRRGPLGWPRRFFDWFNDRFGRATEGYANAVGRMTAAPVRWLAVFLVVCGVTVLLFTRLPGGFLPTEDQGYFLVNYDAPPGATMQRTEAEVLKTEAFLRKQPQVRNVMTLMGYNFFGQGQTAALSFVDLHPWADRKEAADRVESVIGKTMGAVMGNPAATIFALNPPPIQALGNATGFSMKIEDRSGVDREGLLAARNAMLAKAMKDPSLSGVRPDGQGDAPELYVDIDRVQARSLGLQIADVNATLATNFGSAYVNDFSLDGNVLRVYLQADASRRMTPADVLALRVPVSASQAQQQPQQDQEQQQRQAARTGNLVPFSAFAKVSWRTAPVQLERYNGYPSLTISGQAAPGRSSGAALETMERIAGEALAGDVAFEWTGTAYEEKQAGGQIGMLLGLSMVVVFLLLAALYNSWAIPLSVLLVVPFGVLGAVLFTMLRGMAADVYFNVGLITIIGLAAKNAILIVEFAIEDESGDRSTHDATVEASRQRLRPILMTSLAFILGMVPLVIASGAGAASRQAVGTGVMGGMIIATLLGIFFTPVFYIAARRWLSRPHHHEDEEDAPPARPDRASKGEISHA</sequence>
<dbReference type="PANTHER" id="PTHR32063:SF10">
    <property type="entry name" value="EFFLUX PUMP MEMBRANE TRANSPORTER"/>
    <property type="match status" value="1"/>
</dbReference>
<dbReference type="SUPFAM" id="SSF82714">
    <property type="entry name" value="Multidrug efflux transporter AcrB TolC docking domain, DN and DC subdomains"/>
    <property type="match status" value="2"/>
</dbReference>
<feature type="compositionally biased region" description="Basic and acidic residues" evidence="10">
    <location>
        <begin position="1079"/>
        <end position="1091"/>
    </location>
</feature>
<comment type="caution">
    <text evidence="11">The sequence shown here is derived from an EMBL/GenBank/DDBJ whole genome shotgun (WGS) entry which is preliminary data.</text>
</comment>
<feature type="transmembrane region" description="Helical" evidence="9">
    <location>
        <begin position="340"/>
        <end position="359"/>
    </location>
</feature>
<keyword evidence="5 9" id="KW-0997">Cell inner membrane</keyword>
<evidence type="ECO:0000256" key="4">
    <source>
        <dbReference type="ARBA" id="ARBA00022475"/>
    </source>
</evidence>
<evidence type="ECO:0000256" key="5">
    <source>
        <dbReference type="ARBA" id="ARBA00022519"/>
    </source>
</evidence>
<proteinExistence type="inferred from homology"/>
<dbReference type="GO" id="GO:0042910">
    <property type="term" value="F:xenobiotic transmembrane transporter activity"/>
    <property type="evidence" value="ECO:0007669"/>
    <property type="project" value="TreeGrafter"/>
</dbReference>
<feature type="transmembrane region" description="Helical" evidence="9">
    <location>
        <begin position="904"/>
        <end position="923"/>
    </location>
</feature>
<dbReference type="Proteomes" id="UP000253918">
    <property type="component" value="Unassembled WGS sequence"/>
</dbReference>
<dbReference type="Gene3D" id="3.30.70.1440">
    <property type="entry name" value="Multidrug efflux transporter AcrB pore domain"/>
    <property type="match status" value="1"/>
</dbReference>
<evidence type="ECO:0000256" key="8">
    <source>
        <dbReference type="ARBA" id="ARBA00023136"/>
    </source>
</evidence>
<keyword evidence="4" id="KW-1003">Cell membrane</keyword>
<dbReference type="InterPro" id="IPR027463">
    <property type="entry name" value="AcrB_DN_DC_subdom"/>
</dbReference>
<dbReference type="InterPro" id="IPR001036">
    <property type="entry name" value="Acrflvin-R"/>
</dbReference>
<dbReference type="NCBIfam" id="TIGR00915">
    <property type="entry name" value="2A0602"/>
    <property type="match status" value="1"/>
</dbReference>
<evidence type="ECO:0000256" key="7">
    <source>
        <dbReference type="ARBA" id="ARBA00022989"/>
    </source>
</evidence>
<comment type="caution">
    <text evidence="9">Lacks conserved residue(s) required for the propagation of feature annotation.</text>
</comment>
<dbReference type="OrthoDB" id="9807350at2"/>
<dbReference type="SUPFAM" id="SSF82866">
    <property type="entry name" value="Multidrug efflux transporter AcrB transmembrane domain"/>
    <property type="match status" value="2"/>
</dbReference>
<dbReference type="Gene3D" id="1.20.1640.10">
    <property type="entry name" value="Multidrug efflux transporter AcrB transmembrane domain"/>
    <property type="match status" value="2"/>
</dbReference>
<comment type="similarity">
    <text evidence="2 9">Belongs to the resistance-nodulation-cell division (RND) (TC 2.A.6) family.</text>
</comment>
<dbReference type="Gene3D" id="3.30.70.1430">
    <property type="entry name" value="Multidrug efflux transporter AcrB pore domain"/>
    <property type="match status" value="2"/>
</dbReference>
<feature type="transmembrane region" description="Helical" evidence="9">
    <location>
        <begin position="956"/>
        <end position="981"/>
    </location>
</feature>
<keyword evidence="7 9" id="KW-1133">Transmembrane helix</keyword>
<dbReference type="NCBIfam" id="NF000282">
    <property type="entry name" value="RND_permease_1"/>
    <property type="match status" value="1"/>
</dbReference>
<keyword evidence="3 9" id="KW-0813">Transport</keyword>
<feature type="transmembrane region" description="Helical" evidence="9">
    <location>
        <begin position="1002"/>
        <end position="1025"/>
    </location>
</feature>
<name>A0A369VYZ3_9SPHN</name>
<dbReference type="PRINTS" id="PR00702">
    <property type="entry name" value="ACRIFLAVINRP"/>
</dbReference>
<dbReference type="FunFam" id="1.20.1640.10:FF:000001">
    <property type="entry name" value="Efflux pump membrane transporter"/>
    <property type="match status" value="1"/>
</dbReference>
<dbReference type="AlphaFoldDB" id="A0A369VYZ3"/>
<evidence type="ECO:0000313" key="11">
    <source>
        <dbReference type="EMBL" id="RDE07373.1"/>
    </source>
</evidence>
<evidence type="ECO:0000256" key="2">
    <source>
        <dbReference type="ARBA" id="ARBA00010942"/>
    </source>
</evidence>
<dbReference type="SUPFAM" id="SSF82693">
    <property type="entry name" value="Multidrug efflux transporter AcrB pore domain, PN1, PN2, PC1 and PC2 subdomains"/>
    <property type="match status" value="4"/>
</dbReference>
<feature type="region of interest" description="Disordered" evidence="10">
    <location>
        <begin position="802"/>
        <end position="822"/>
    </location>
</feature>
<evidence type="ECO:0000313" key="12">
    <source>
        <dbReference type="Proteomes" id="UP000253918"/>
    </source>
</evidence>
<evidence type="ECO:0000256" key="1">
    <source>
        <dbReference type="ARBA" id="ARBA00004429"/>
    </source>
</evidence>
<keyword evidence="8 9" id="KW-0472">Membrane</keyword>
<feature type="transmembrane region" description="Helical" evidence="9">
    <location>
        <begin position="553"/>
        <end position="571"/>
    </location>
</feature>
<organism evidence="11 12">
    <name type="scientific">Sphingomonas aracearum</name>
    <dbReference type="NCBI Taxonomy" id="2283317"/>
    <lineage>
        <taxon>Bacteria</taxon>
        <taxon>Pseudomonadati</taxon>
        <taxon>Pseudomonadota</taxon>
        <taxon>Alphaproteobacteria</taxon>
        <taxon>Sphingomonadales</taxon>
        <taxon>Sphingomonadaceae</taxon>
        <taxon>Sphingomonas</taxon>
    </lineage>
</organism>
<feature type="region of interest" description="Disordered" evidence="10">
    <location>
        <begin position="1068"/>
        <end position="1091"/>
    </location>
</feature>
<evidence type="ECO:0000256" key="3">
    <source>
        <dbReference type="ARBA" id="ARBA00022448"/>
    </source>
</evidence>
<feature type="transmembrane region" description="Helical" evidence="9">
    <location>
        <begin position="437"/>
        <end position="458"/>
    </location>
</feature>
<dbReference type="PANTHER" id="PTHR32063">
    <property type="match status" value="1"/>
</dbReference>
<dbReference type="GO" id="GO:0005886">
    <property type="term" value="C:plasma membrane"/>
    <property type="evidence" value="ECO:0007669"/>
    <property type="project" value="UniProtKB-SubCell"/>
</dbReference>
<protein>
    <recommendedName>
        <fullName evidence="9">Efflux pump membrane transporter</fullName>
    </recommendedName>
</protein>
<evidence type="ECO:0000256" key="10">
    <source>
        <dbReference type="SAM" id="MobiDB-lite"/>
    </source>
</evidence>